<dbReference type="GO" id="GO:0005886">
    <property type="term" value="C:plasma membrane"/>
    <property type="evidence" value="ECO:0007669"/>
    <property type="project" value="TreeGrafter"/>
</dbReference>
<evidence type="ECO:0000256" key="5">
    <source>
        <dbReference type="ARBA" id="ARBA00022847"/>
    </source>
</evidence>
<evidence type="ECO:0000313" key="16">
    <source>
        <dbReference type="Proteomes" id="UP001347796"/>
    </source>
</evidence>
<evidence type="ECO:0000256" key="13">
    <source>
        <dbReference type="RuleBase" id="RU362091"/>
    </source>
</evidence>
<keyword evidence="16" id="KW-1185">Reference proteome</keyword>
<evidence type="ECO:0000256" key="4">
    <source>
        <dbReference type="ARBA" id="ARBA00022692"/>
    </source>
</evidence>
<feature type="transmembrane region" description="Helical" evidence="14">
    <location>
        <begin position="133"/>
        <end position="151"/>
    </location>
</feature>
<keyword evidence="8" id="KW-0915">Sodium</keyword>
<proteinExistence type="inferred from homology"/>
<evidence type="ECO:0000256" key="8">
    <source>
        <dbReference type="ARBA" id="ARBA00023053"/>
    </source>
</evidence>
<keyword evidence="12" id="KW-0739">Sodium transport</keyword>
<evidence type="ECO:0000256" key="7">
    <source>
        <dbReference type="ARBA" id="ARBA00022989"/>
    </source>
</evidence>
<dbReference type="PANTHER" id="PTHR45897:SF4">
    <property type="entry name" value="HIGH-AFFINITY CHOLINE TRANSPORTER 1"/>
    <property type="match status" value="1"/>
</dbReference>
<feature type="transmembrane region" description="Helical" evidence="14">
    <location>
        <begin position="157"/>
        <end position="176"/>
    </location>
</feature>
<keyword evidence="7 14" id="KW-1133">Transmembrane helix</keyword>
<evidence type="ECO:0000256" key="10">
    <source>
        <dbReference type="ARBA" id="ARBA00023136"/>
    </source>
</evidence>
<dbReference type="GO" id="GO:0008292">
    <property type="term" value="P:acetylcholine biosynthetic process"/>
    <property type="evidence" value="ECO:0007669"/>
    <property type="project" value="TreeGrafter"/>
</dbReference>
<dbReference type="GO" id="GO:0005307">
    <property type="term" value="F:choline:sodium symporter activity"/>
    <property type="evidence" value="ECO:0007669"/>
    <property type="project" value="TreeGrafter"/>
</dbReference>
<evidence type="ECO:0000256" key="6">
    <source>
        <dbReference type="ARBA" id="ARBA00022979"/>
    </source>
</evidence>
<dbReference type="InterPro" id="IPR052244">
    <property type="entry name" value="Choline_transporter"/>
</dbReference>
<evidence type="ECO:0000313" key="15">
    <source>
        <dbReference type="EMBL" id="KAK6169313.1"/>
    </source>
</evidence>
<name>A0AAN8G7A9_PATCE</name>
<feature type="transmembrane region" description="Helical" evidence="14">
    <location>
        <begin position="183"/>
        <end position="201"/>
    </location>
</feature>
<keyword evidence="6" id="KW-0530">Neurotransmitter biosynthesis</keyword>
<dbReference type="Proteomes" id="UP001347796">
    <property type="component" value="Unassembled WGS sequence"/>
</dbReference>
<organism evidence="15 16">
    <name type="scientific">Patella caerulea</name>
    <name type="common">Rayed Mediterranean limpet</name>
    <dbReference type="NCBI Taxonomy" id="87958"/>
    <lineage>
        <taxon>Eukaryota</taxon>
        <taxon>Metazoa</taxon>
        <taxon>Spiralia</taxon>
        <taxon>Lophotrochozoa</taxon>
        <taxon>Mollusca</taxon>
        <taxon>Gastropoda</taxon>
        <taxon>Patellogastropoda</taxon>
        <taxon>Patelloidea</taxon>
        <taxon>Patellidae</taxon>
        <taxon>Patella</taxon>
    </lineage>
</organism>
<keyword evidence="3" id="KW-0813">Transport</keyword>
<feature type="transmembrane region" description="Helical" evidence="14">
    <location>
        <begin position="45"/>
        <end position="64"/>
    </location>
</feature>
<evidence type="ECO:0000256" key="1">
    <source>
        <dbReference type="ARBA" id="ARBA00004141"/>
    </source>
</evidence>
<keyword evidence="5" id="KW-0769">Symport</keyword>
<keyword evidence="10 14" id="KW-0472">Membrane</keyword>
<evidence type="ECO:0000256" key="9">
    <source>
        <dbReference type="ARBA" id="ARBA00023065"/>
    </source>
</evidence>
<comment type="caution">
    <text evidence="15">The sequence shown here is derived from an EMBL/GenBank/DDBJ whole genome shotgun (WGS) entry which is preliminary data.</text>
</comment>
<evidence type="ECO:0000256" key="12">
    <source>
        <dbReference type="ARBA" id="ARBA00023201"/>
    </source>
</evidence>
<evidence type="ECO:0000256" key="14">
    <source>
        <dbReference type="SAM" id="Phobius"/>
    </source>
</evidence>
<comment type="similarity">
    <text evidence="2 13">Belongs to the sodium:solute symporter (SSF) (TC 2.A.21) family.</text>
</comment>
<feature type="transmembrane region" description="Helical" evidence="14">
    <location>
        <begin position="6"/>
        <end position="25"/>
    </location>
</feature>
<comment type="subcellular location">
    <subcellularLocation>
        <location evidence="1">Membrane</location>
        <topology evidence="1">Multi-pass membrane protein</topology>
    </subcellularLocation>
</comment>
<dbReference type="InterPro" id="IPR001734">
    <property type="entry name" value="Na/solute_symporter"/>
</dbReference>
<keyword evidence="4 14" id="KW-0812">Transmembrane</keyword>
<dbReference type="PANTHER" id="PTHR45897">
    <property type="entry name" value="HIGH-AFFINITY CHOLINE TRANSPORTER 1"/>
    <property type="match status" value="1"/>
</dbReference>
<sequence>MAVNIPGIIAVVVFYLIILAIGVYAGRKTAKSSNTEELLVANRGMGLIVSFFTMTATLVGGAYINGTAEIMASQGIVWTQAPVAYCLAFLIGGIFYAPRMRRAGYITMYDPFQLKFGNRVGALMCVPQFLGDLFWTAAILAALGSTISIILDIDETMAIIISACVAVFYTFLGGLWSVALTDVVQLICIAIGLLIAVPFAMTHPSVDFSRVSETWQGNIETTQIGSYIDVYGLLLLGGIPWQVISYTTLCPVIPHFVQLYHTLSCYTTYCLPQGGIP</sequence>
<evidence type="ECO:0000256" key="2">
    <source>
        <dbReference type="ARBA" id="ARBA00006434"/>
    </source>
</evidence>
<dbReference type="PROSITE" id="PS50283">
    <property type="entry name" value="NA_SOLUT_SYMP_3"/>
    <property type="match status" value="1"/>
</dbReference>
<keyword evidence="9" id="KW-0406">Ion transport</keyword>
<protein>
    <submittedName>
        <fullName evidence="15">Uncharacterized protein</fullName>
    </submittedName>
</protein>
<keyword evidence="11" id="KW-0325">Glycoprotein</keyword>
<dbReference type="Gene3D" id="1.20.1730.10">
    <property type="entry name" value="Sodium/glucose cotransporter"/>
    <property type="match status" value="1"/>
</dbReference>
<dbReference type="EMBL" id="JAZGQO010000015">
    <property type="protein sequence ID" value="KAK6169313.1"/>
    <property type="molecule type" value="Genomic_DNA"/>
</dbReference>
<feature type="transmembrane region" description="Helical" evidence="14">
    <location>
        <begin position="76"/>
        <end position="97"/>
    </location>
</feature>
<dbReference type="Pfam" id="PF00474">
    <property type="entry name" value="SSF"/>
    <property type="match status" value="1"/>
</dbReference>
<accession>A0AAN8G7A9</accession>
<dbReference type="AlphaFoldDB" id="A0AAN8G7A9"/>
<reference evidence="15 16" key="1">
    <citation type="submission" date="2024-01" db="EMBL/GenBank/DDBJ databases">
        <title>The genome of the rayed Mediterranean limpet Patella caerulea (Linnaeus, 1758).</title>
        <authorList>
            <person name="Anh-Thu Weber A."/>
            <person name="Halstead-Nussloch G."/>
        </authorList>
    </citation>
    <scope>NUCLEOTIDE SEQUENCE [LARGE SCALE GENOMIC DNA]</scope>
    <source>
        <strain evidence="15">AATW-2023a</strain>
        <tissue evidence="15">Whole specimen</tissue>
    </source>
</reference>
<gene>
    <name evidence="15" type="ORF">SNE40_020391</name>
</gene>
<evidence type="ECO:0000256" key="3">
    <source>
        <dbReference type="ARBA" id="ARBA00022448"/>
    </source>
</evidence>
<evidence type="ECO:0000256" key="11">
    <source>
        <dbReference type="ARBA" id="ARBA00023180"/>
    </source>
</evidence>
<dbReference type="InterPro" id="IPR038377">
    <property type="entry name" value="Na/Glc_symporter_sf"/>
</dbReference>